<proteinExistence type="inferred from homology"/>
<evidence type="ECO:0000256" key="1">
    <source>
        <dbReference type="ARBA" id="ARBA00010528"/>
    </source>
</evidence>
<dbReference type="InterPro" id="IPR019970">
    <property type="entry name" value="Ribosomall_uL4-arc"/>
</dbReference>
<keyword evidence="2 6" id="KW-0699">rRNA-binding</keyword>
<evidence type="ECO:0000256" key="6">
    <source>
        <dbReference type="HAMAP-Rule" id="MF_01328"/>
    </source>
</evidence>
<dbReference type="PANTHER" id="PTHR19431">
    <property type="entry name" value="60S RIBOSOMAL PROTEIN L4"/>
    <property type="match status" value="1"/>
</dbReference>
<comment type="similarity">
    <text evidence="1 6">Belongs to the universal ribosomal protein uL4 family.</text>
</comment>
<evidence type="ECO:0000256" key="3">
    <source>
        <dbReference type="ARBA" id="ARBA00022884"/>
    </source>
</evidence>
<evidence type="ECO:0000256" key="5">
    <source>
        <dbReference type="ARBA" id="ARBA00023274"/>
    </source>
</evidence>
<feature type="region of interest" description="Disordered" evidence="7">
    <location>
        <begin position="47"/>
        <end position="70"/>
    </location>
</feature>
<dbReference type="GO" id="GO:0006412">
    <property type="term" value="P:translation"/>
    <property type="evidence" value="ECO:0007669"/>
    <property type="project" value="UniProtKB-UniRule"/>
</dbReference>
<evidence type="ECO:0000256" key="2">
    <source>
        <dbReference type="ARBA" id="ARBA00022730"/>
    </source>
</evidence>
<accession>A0A7G9YU13</accession>
<dbReference type="GO" id="GO:0003735">
    <property type="term" value="F:structural constituent of ribosome"/>
    <property type="evidence" value="ECO:0007669"/>
    <property type="project" value="InterPro"/>
</dbReference>
<dbReference type="GO" id="GO:1990904">
    <property type="term" value="C:ribonucleoprotein complex"/>
    <property type="evidence" value="ECO:0007669"/>
    <property type="project" value="UniProtKB-KW"/>
</dbReference>
<comment type="subunit">
    <text evidence="6">Part of the 50S ribosomal subunit.</text>
</comment>
<gene>
    <name evidence="6 8" type="primary">rpl4</name>
    <name evidence="8" type="ORF">CBNPKNJC_00011</name>
</gene>
<dbReference type="InterPro" id="IPR013000">
    <property type="entry name" value="Ribosomal_uL4_euk/arc_CS"/>
</dbReference>
<dbReference type="AlphaFoldDB" id="A0A7G9YU13"/>
<protein>
    <recommendedName>
        <fullName evidence="6">Large ribosomal subunit protein uL4</fullName>
    </recommendedName>
</protein>
<name>A0A7G9YU13_9EURY</name>
<keyword evidence="5 6" id="KW-0687">Ribonucleoprotein</keyword>
<dbReference type="Pfam" id="PF00573">
    <property type="entry name" value="Ribosomal_L4"/>
    <property type="match status" value="1"/>
</dbReference>
<dbReference type="GO" id="GO:0005840">
    <property type="term" value="C:ribosome"/>
    <property type="evidence" value="ECO:0007669"/>
    <property type="project" value="UniProtKB-KW"/>
</dbReference>
<keyword evidence="4 6" id="KW-0689">Ribosomal protein</keyword>
<reference evidence="8" key="1">
    <citation type="submission" date="2020-06" db="EMBL/GenBank/DDBJ databases">
        <title>Unique genomic features of the anaerobic methanotrophic archaea.</title>
        <authorList>
            <person name="Chadwick G.L."/>
            <person name="Skennerton C.T."/>
            <person name="Laso-Perez R."/>
            <person name="Leu A.O."/>
            <person name="Speth D.R."/>
            <person name="Yu H."/>
            <person name="Morgan-Lang C."/>
            <person name="Hatzenpichler R."/>
            <person name="Goudeau D."/>
            <person name="Malmstrom R."/>
            <person name="Brazelton W.J."/>
            <person name="Woyke T."/>
            <person name="Hallam S.J."/>
            <person name="Tyson G.W."/>
            <person name="Wegener G."/>
            <person name="Boetius A."/>
            <person name="Orphan V."/>
        </authorList>
    </citation>
    <scope>NUCLEOTIDE SEQUENCE</scope>
</reference>
<dbReference type="PROSITE" id="PS00939">
    <property type="entry name" value="RIBOSOMAL_L1E"/>
    <property type="match status" value="1"/>
</dbReference>
<comment type="function">
    <text evidence="6">One of the primary rRNA binding proteins, this protein initially binds near the 5'-end of the 23S rRNA. It is important during the early stages of 50S assembly. It makes multiple contacts with different domains of the 23S rRNA in the assembled 50S subunit and ribosome.</text>
</comment>
<keyword evidence="3 6" id="KW-0694">RNA-binding</keyword>
<dbReference type="SUPFAM" id="SSF52166">
    <property type="entry name" value="Ribosomal protein L4"/>
    <property type="match status" value="1"/>
</dbReference>
<dbReference type="HAMAP" id="MF_01328_A">
    <property type="entry name" value="Ribosomal_uL4_A"/>
    <property type="match status" value="1"/>
</dbReference>
<dbReference type="NCBIfam" id="TIGR03672">
    <property type="entry name" value="rpl4p_arch"/>
    <property type="match status" value="1"/>
</dbReference>
<dbReference type="InterPro" id="IPR023574">
    <property type="entry name" value="Ribosomal_uL4_dom_sf"/>
</dbReference>
<dbReference type="InterPro" id="IPR002136">
    <property type="entry name" value="Ribosomal_uL4"/>
</dbReference>
<evidence type="ECO:0000313" key="8">
    <source>
        <dbReference type="EMBL" id="QNO51497.1"/>
    </source>
</evidence>
<dbReference type="GO" id="GO:0019843">
    <property type="term" value="F:rRNA binding"/>
    <property type="evidence" value="ECO:0007669"/>
    <property type="project" value="UniProtKB-UniRule"/>
</dbReference>
<evidence type="ECO:0000256" key="7">
    <source>
        <dbReference type="SAM" id="MobiDB-lite"/>
    </source>
</evidence>
<dbReference type="InterPro" id="IPR045240">
    <property type="entry name" value="Ribosomal_uL4_euk/arch"/>
</dbReference>
<organism evidence="8">
    <name type="scientific">Candidatus Methanophagaceae archaeon ANME-1 ERB6</name>
    <dbReference type="NCBI Taxonomy" id="2759912"/>
    <lineage>
        <taxon>Archaea</taxon>
        <taxon>Methanobacteriati</taxon>
        <taxon>Methanobacteriota</taxon>
        <taxon>Stenosarchaea group</taxon>
        <taxon>Methanomicrobia</taxon>
        <taxon>Candidatus Methanophagales</taxon>
        <taxon>Candidatus Methanophagaceae</taxon>
    </lineage>
</organism>
<feature type="region of interest" description="Disordered" evidence="7">
    <location>
        <begin position="84"/>
        <end position="103"/>
    </location>
</feature>
<evidence type="ECO:0000256" key="4">
    <source>
        <dbReference type="ARBA" id="ARBA00022980"/>
    </source>
</evidence>
<comment type="function">
    <text evidence="6">Forms part of the polypeptide exit tunnel.</text>
</comment>
<dbReference type="EMBL" id="MT631471">
    <property type="protein sequence ID" value="QNO51497.1"/>
    <property type="molecule type" value="Genomic_DNA"/>
</dbReference>
<sequence length="272" mass="30319">MKKAKKKDKNKAKVLDLSGKAVKEITLPMVFMDEYRPDLIRRAVLAMQSNRRQPKGPTPLSGRKTSAECWGTGRGMARVPRIKTGSRAARAPQTVGGRRAHPPKTDKVLKLKINKKEKRKAVGSAIAATIDQNLVRSRGHRFGEEVGLPIVVEDSFTSLEKTSEVEAFLKCIGVWDDILRAKARKVRAGRGTTRGRRYKSRKSILIVISEEEETAETKKIKFKSAKNLPGVDVSYVDKLNAELLAPGTHPGRLTLWTESSLNFFAKNFTEAR</sequence>
<dbReference type="Gene3D" id="3.40.1370.10">
    <property type="match status" value="1"/>
</dbReference>